<organism evidence="2 3">
    <name type="scientific">Puccinia graminis f. sp. tritici</name>
    <dbReference type="NCBI Taxonomy" id="56615"/>
    <lineage>
        <taxon>Eukaryota</taxon>
        <taxon>Fungi</taxon>
        <taxon>Dikarya</taxon>
        <taxon>Basidiomycota</taxon>
        <taxon>Pucciniomycotina</taxon>
        <taxon>Pucciniomycetes</taxon>
        <taxon>Pucciniales</taxon>
        <taxon>Pucciniaceae</taxon>
        <taxon>Puccinia</taxon>
    </lineage>
</organism>
<dbReference type="AlphaFoldDB" id="A0A5B0RCH7"/>
<proteinExistence type="predicted"/>
<name>A0A5B0RCH7_PUCGR</name>
<reference evidence="2 3" key="1">
    <citation type="submission" date="2019-05" db="EMBL/GenBank/DDBJ databases">
        <title>Emergence of the Ug99 lineage of the wheat stem rust pathogen through somatic hybridization.</title>
        <authorList>
            <person name="Li F."/>
            <person name="Upadhyaya N.M."/>
            <person name="Sperschneider J."/>
            <person name="Matny O."/>
            <person name="Nguyen-Phuc H."/>
            <person name="Mago R."/>
            <person name="Raley C."/>
            <person name="Miller M.E."/>
            <person name="Silverstein K.A.T."/>
            <person name="Henningsen E."/>
            <person name="Hirsch C.D."/>
            <person name="Visser B."/>
            <person name="Pretorius Z.A."/>
            <person name="Steffenson B.J."/>
            <person name="Schwessinger B."/>
            <person name="Dodds P.N."/>
            <person name="Figueroa M."/>
        </authorList>
    </citation>
    <scope>NUCLEOTIDE SEQUENCE [LARGE SCALE GENOMIC DNA]</scope>
    <source>
        <strain evidence="2 3">Ug99</strain>
    </source>
</reference>
<gene>
    <name evidence="2" type="ORF">PGTUg99_008305</name>
</gene>
<evidence type="ECO:0000256" key="1">
    <source>
        <dbReference type="SAM" id="MobiDB-lite"/>
    </source>
</evidence>
<protein>
    <submittedName>
        <fullName evidence="2">Uncharacterized protein</fullName>
    </submittedName>
</protein>
<feature type="region of interest" description="Disordered" evidence="1">
    <location>
        <begin position="27"/>
        <end position="72"/>
    </location>
</feature>
<dbReference type="EMBL" id="VDEP01000217">
    <property type="protein sequence ID" value="KAA1122773.1"/>
    <property type="molecule type" value="Genomic_DNA"/>
</dbReference>
<accession>A0A5B0RCH7</accession>
<sequence>MPVWLFHRRAYYFLGALSRIRKNEVARRRSSRRVKSARRADMWPVPAQSHREDQLLGSRSGKHESASALIKL</sequence>
<comment type="caution">
    <text evidence="2">The sequence shown here is derived from an EMBL/GenBank/DDBJ whole genome shotgun (WGS) entry which is preliminary data.</text>
</comment>
<evidence type="ECO:0000313" key="3">
    <source>
        <dbReference type="Proteomes" id="UP000325313"/>
    </source>
</evidence>
<evidence type="ECO:0000313" key="2">
    <source>
        <dbReference type="EMBL" id="KAA1122773.1"/>
    </source>
</evidence>
<feature type="compositionally biased region" description="Basic residues" evidence="1">
    <location>
        <begin position="28"/>
        <end position="37"/>
    </location>
</feature>
<dbReference type="Proteomes" id="UP000325313">
    <property type="component" value="Unassembled WGS sequence"/>
</dbReference>